<reference evidence="1 2" key="1">
    <citation type="submission" date="2015-11" db="EMBL/GenBank/DDBJ databases">
        <title>Expanding the genomic diversity of Burkholderia species for the development of highly accurate diagnostics.</title>
        <authorList>
            <person name="Sahl J."/>
            <person name="Keim P."/>
            <person name="Wagner D."/>
        </authorList>
    </citation>
    <scope>NUCLEOTIDE SEQUENCE [LARGE SCALE GENOMIC DNA]</scope>
    <source>
        <strain evidence="1 2">MSMB1808WGS</strain>
    </source>
</reference>
<comment type="caution">
    <text evidence="1">The sequence shown here is derived from an EMBL/GenBank/DDBJ whole genome shotgun (WGS) entry which is preliminary data.</text>
</comment>
<protein>
    <submittedName>
        <fullName evidence="1">Uncharacterized protein</fullName>
    </submittedName>
</protein>
<name>A0AAW3MWA4_9BURK</name>
<dbReference type="EMBL" id="LPBJ01000047">
    <property type="protein sequence ID" value="KVP98065.1"/>
    <property type="molecule type" value="Genomic_DNA"/>
</dbReference>
<dbReference type="AlphaFoldDB" id="A0AAW3MWA4"/>
<keyword evidence="2" id="KW-1185">Reference proteome</keyword>
<dbReference type="Proteomes" id="UP000056453">
    <property type="component" value="Unassembled WGS sequence"/>
</dbReference>
<evidence type="ECO:0000313" key="2">
    <source>
        <dbReference type="Proteomes" id="UP000056453"/>
    </source>
</evidence>
<proteinExistence type="predicted"/>
<gene>
    <name evidence="1" type="ORF">WJ96_05710</name>
</gene>
<evidence type="ECO:0000313" key="1">
    <source>
        <dbReference type="EMBL" id="KVP98065.1"/>
    </source>
</evidence>
<organism evidence="1 2">
    <name type="scientific">Burkholderia ubonensis</name>
    <dbReference type="NCBI Taxonomy" id="101571"/>
    <lineage>
        <taxon>Bacteria</taxon>
        <taxon>Pseudomonadati</taxon>
        <taxon>Pseudomonadota</taxon>
        <taxon>Betaproteobacteria</taxon>
        <taxon>Burkholderiales</taxon>
        <taxon>Burkholderiaceae</taxon>
        <taxon>Burkholderia</taxon>
        <taxon>Burkholderia cepacia complex</taxon>
    </lineage>
</organism>
<accession>A0AAW3MWA4</accession>
<sequence length="100" mass="11171">MVNGRIAVAPCTTLVMRTGEVPEGGVLLTKKSAAHTASGLHAEEVIVWVRNAALYSIDSHFVQNCRQIGVIDTELDKRFRDNLRDTMKAYDLVHSNRLYD</sequence>